<keyword evidence="4" id="KW-0175">Coiled coil</keyword>
<dbReference type="Gene3D" id="3.30.565.10">
    <property type="entry name" value="Histidine kinase-like ATPase, C-terminal domain"/>
    <property type="match status" value="1"/>
</dbReference>
<evidence type="ECO:0000313" key="7">
    <source>
        <dbReference type="EMBL" id="PTB20150.1"/>
    </source>
</evidence>
<dbReference type="InterPro" id="IPR004358">
    <property type="entry name" value="Sig_transdc_His_kin-like_C"/>
</dbReference>
<dbReference type="SUPFAM" id="SSF55874">
    <property type="entry name" value="ATPase domain of HSP90 chaperone/DNA topoisomerase II/histidine kinase"/>
    <property type="match status" value="1"/>
</dbReference>
<feature type="coiled-coil region" evidence="4">
    <location>
        <begin position="52"/>
        <end position="103"/>
    </location>
</feature>
<feature type="signal peptide" evidence="5">
    <location>
        <begin position="1"/>
        <end position="24"/>
    </location>
</feature>
<evidence type="ECO:0000259" key="6">
    <source>
        <dbReference type="PROSITE" id="PS50109"/>
    </source>
</evidence>
<dbReference type="SMART" id="SM00387">
    <property type="entry name" value="HATPase_c"/>
    <property type="match status" value="1"/>
</dbReference>
<dbReference type="PANTHER" id="PTHR43065:SF50">
    <property type="entry name" value="HISTIDINE KINASE"/>
    <property type="match status" value="1"/>
</dbReference>
<dbReference type="InterPro" id="IPR003594">
    <property type="entry name" value="HATPase_dom"/>
</dbReference>
<dbReference type="InterPro" id="IPR036097">
    <property type="entry name" value="HisK_dim/P_sf"/>
</dbReference>
<dbReference type="SMART" id="SM00388">
    <property type="entry name" value="HisKA"/>
    <property type="match status" value="1"/>
</dbReference>
<dbReference type="PANTHER" id="PTHR43065">
    <property type="entry name" value="SENSOR HISTIDINE KINASE"/>
    <property type="match status" value="1"/>
</dbReference>
<dbReference type="InterPro" id="IPR036890">
    <property type="entry name" value="HATPase_C_sf"/>
</dbReference>
<dbReference type="NCBIfam" id="NF038348">
    <property type="entry name" value="T2SS_HK"/>
    <property type="match status" value="1"/>
</dbReference>
<dbReference type="EMBL" id="PYUC01000006">
    <property type="protein sequence ID" value="PTB20150.1"/>
    <property type="molecule type" value="Genomic_DNA"/>
</dbReference>
<dbReference type="Gene3D" id="1.10.287.130">
    <property type="match status" value="1"/>
</dbReference>
<dbReference type="AlphaFoldDB" id="A0A2T3XUE6"/>
<evidence type="ECO:0000256" key="1">
    <source>
        <dbReference type="ARBA" id="ARBA00000085"/>
    </source>
</evidence>
<comment type="caution">
    <text evidence="7">The sequence shown here is derived from an EMBL/GenBank/DDBJ whole genome shotgun (WGS) entry which is preliminary data.</text>
</comment>
<reference evidence="7 8" key="1">
    <citation type="submission" date="2018-03" db="EMBL/GenBank/DDBJ databases">
        <title>Whole genome analyses suggest that Burkholderia sensu lato contains two further novel genera in the rhizoxinica-symbiotica group Mycetohabitans gen. nov., and Trinickia gen. nov.: implications for the evolution of diazotrophy and nodulation in the Burkholderiaceae.</title>
        <authorList>
            <person name="Estrada De Los Santos P."/>
            <person name="Palmer M."/>
            <person name="Chavez-Ramirez B."/>
            <person name="Steenkamp E.T."/>
            <person name="Hirsch A.M."/>
            <person name="Manyaka P."/>
            <person name="Maluk M."/>
            <person name="Lafos M."/>
            <person name="Crook M."/>
            <person name="Gross E."/>
            <person name="Simon M.F."/>
            <person name="Bueno Dos Reis Junior F."/>
            <person name="Poole P.S."/>
            <person name="Venter S.N."/>
            <person name="James E.K."/>
        </authorList>
    </citation>
    <scope>NUCLEOTIDE SEQUENCE [LARGE SCALE GENOMIC DNA]</scope>
    <source>
        <strain evidence="7 8">JPY-366</strain>
    </source>
</reference>
<protein>
    <recommendedName>
        <fullName evidence="2">histidine kinase</fullName>
        <ecNumber evidence="2">2.7.13.3</ecNumber>
    </recommendedName>
</protein>
<dbReference type="GO" id="GO:0000155">
    <property type="term" value="F:phosphorelay sensor kinase activity"/>
    <property type="evidence" value="ECO:0007669"/>
    <property type="project" value="InterPro"/>
</dbReference>
<feature type="chain" id="PRO_5015725258" description="histidine kinase" evidence="5">
    <location>
        <begin position="25"/>
        <end position="376"/>
    </location>
</feature>
<dbReference type="Pfam" id="PF02518">
    <property type="entry name" value="HATPase_c"/>
    <property type="match status" value="1"/>
</dbReference>
<gene>
    <name evidence="7" type="ORF">C9I57_13685</name>
</gene>
<dbReference type="InterPro" id="IPR003661">
    <property type="entry name" value="HisK_dim/P_dom"/>
</dbReference>
<sequence>MVHSFHYATLVCLLLASVALIAYAARTRSLRDLTQTLEAQVKRRTSQLEGTLRNYERTTQMLELVREKMELEIEERKETQARLEREREEQRRLILELEEAHVQLLQSEKLASIGQLAAGVAHEINNPIGFVSANLNTLKPWIRGLLQVAAAQEAIVGQLDATTRAELLQAWQDADLDFVREEIMALIDESIDGARRVHRIVQDLRDFSRPGSEDWAHADLHAGLESTLNVVNNELKYKATIVREFGELPHVECIPSQINQVFMNLLVNAAQAIPHRGTITIRTYAADDIVSIEIADDGVGIPTEVVGRIFDPFFTTKPVGQGTGLGLSVSLSIVKRHGGRIEVATAPGQGAVFIVILPVRREPVEEPDVLAASSPA</sequence>
<dbReference type="Proteomes" id="UP000240638">
    <property type="component" value="Unassembled WGS sequence"/>
</dbReference>
<dbReference type="CDD" id="cd00082">
    <property type="entry name" value="HisKA"/>
    <property type="match status" value="1"/>
</dbReference>
<dbReference type="PROSITE" id="PS50109">
    <property type="entry name" value="HIS_KIN"/>
    <property type="match status" value="1"/>
</dbReference>
<keyword evidence="3" id="KW-0597">Phosphoprotein</keyword>
<dbReference type="EC" id="2.7.13.3" evidence="2"/>
<proteinExistence type="predicted"/>
<name>A0A2T3XUE6_9BURK</name>
<accession>A0A2T3XUE6</accession>
<feature type="domain" description="Histidine kinase" evidence="6">
    <location>
        <begin position="119"/>
        <end position="361"/>
    </location>
</feature>
<evidence type="ECO:0000256" key="2">
    <source>
        <dbReference type="ARBA" id="ARBA00012438"/>
    </source>
</evidence>
<organism evidence="7 8">
    <name type="scientific">Trinickia symbiotica</name>
    <dbReference type="NCBI Taxonomy" id="863227"/>
    <lineage>
        <taxon>Bacteria</taxon>
        <taxon>Pseudomonadati</taxon>
        <taxon>Pseudomonadota</taxon>
        <taxon>Betaproteobacteria</taxon>
        <taxon>Burkholderiales</taxon>
        <taxon>Burkholderiaceae</taxon>
        <taxon>Trinickia</taxon>
    </lineage>
</organism>
<comment type="catalytic activity">
    <reaction evidence="1">
        <text>ATP + protein L-histidine = ADP + protein N-phospho-L-histidine.</text>
        <dbReference type="EC" id="2.7.13.3"/>
    </reaction>
</comment>
<keyword evidence="5" id="KW-0732">Signal</keyword>
<dbReference type="SUPFAM" id="SSF47384">
    <property type="entry name" value="Homodimeric domain of signal transducing histidine kinase"/>
    <property type="match status" value="1"/>
</dbReference>
<dbReference type="InterPro" id="IPR005467">
    <property type="entry name" value="His_kinase_dom"/>
</dbReference>
<dbReference type="PRINTS" id="PR00344">
    <property type="entry name" value="BCTRLSENSOR"/>
</dbReference>
<evidence type="ECO:0000256" key="4">
    <source>
        <dbReference type="SAM" id="Coils"/>
    </source>
</evidence>
<evidence type="ECO:0000256" key="3">
    <source>
        <dbReference type="ARBA" id="ARBA00022553"/>
    </source>
</evidence>
<evidence type="ECO:0000256" key="5">
    <source>
        <dbReference type="SAM" id="SignalP"/>
    </source>
</evidence>
<evidence type="ECO:0000313" key="8">
    <source>
        <dbReference type="Proteomes" id="UP000240638"/>
    </source>
</evidence>